<dbReference type="AlphaFoldDB" id="A0A9P6JPH0"/>
<keyword evidence="2" id="KW-0472">Membrane</keyword>
<keyword evidence="2" id="KW-1133">Transmembrane helix</keyword>
<dbReference type="PANTHER" id="PTHR10039">
    <property type="entry name" value="AMELOGENIN"/>
    <property type="match status" value="1"/>
</dbReference>
<name>A0A9P6JPH0_9AGAR</name>
<feature type="domain" description="Nephrocystin 3-like N-terminal" evidence="3">
    <location>
        <begin position="159"/>
        <end position="205"/>
    </location>
</feature>
<evidence type="ECO:0000256" key="2">
    <source>
        <dbReference type="SAM" id="Phobius"/>
    </source>
</evidence>
<keyword evidence="2" id="KW-0812">Transmembrane</keyword>
<dbReference type="Gene3D" id="3.40.50.300">
    <property type="entry name" value="P-loop containing nucleotide triphosphate hydrolases"/>
    <property type="match status" value="1"/>
</dbReference>
<proteinExistence type="predicted"/>
<evidence type="ECO:0000313" key="5">
    <source>
        <dbReference type="Proteomes" id="UP000807306"/>
    </source>
</evidence>
<sequence length="218" mass="24503">MDDWGRSRTRGSSPVMWMRGGAGAGKSTLAQTIAMMYKREALLVGEFLFSNRRPNRSDGKALILTLVLQLIIVSPDIGPLVFDEIKKNPMILSSSPEEHIQRLFIGPLNTLNITKSRPFRQHLIQLLYILIFLLQLIAGPIFGNFYAGFNTFRAPSTIPKPQPTLIIIDGLDECDDAALQTRLIRIIGSALPQLCQPLRFLISSRPEAHIVREGFRFF</sequence>
<keyword evidence="1" id="KW-0677">Repeat</keyword>
<dbReference type="PANTHER" id="PTHR10039:SF14">
    <property type="entry name" value="NACHT DOMAIN-CONTAINING PROTEIN"/>
    <property type="match status" value="1"/>
</dbReference>
<protein>
    <recommendedName>
        <fullName evidence="3">Nephrocystin 3-like N-terminal domain-containing protein</fullName>
    </recommendedName>
</protein>
<dbReference type="SUPFAM" id="SSF52540">
    <property type="entry name" value="P-loop containing nucleoside triphosphate hydrolases"/>
    <property type="match status" value="2"/>
</dbReference>
<dbReference type="Pfam" id="PF24883">
    <property type="entry name" value="NPHP3_N"/>
    <property type="match status" value="2"/>
</dbReference>
<reference evidence="4" key="1">
    <citation type="submission" date="2020-11" db="EMBL/GenBank/DDBJ databases">
        <authorList>
            <consortium name="DOE Joint Genome Institute"/>
            <person name="Ahrendt S."/>
            <person name="Riley R."/>
            <person name="Andreopoulos W."/>
            <person name="Labutti K."/>
            <person name="Pangilinan J."/>
            <person name="Ruiz-Duenas F.J."/>
            <person name="Barrasa J.M."/>
            <person name="Sanchez-Garcia M."/>
            <person name="Camarero S."/>
            <person name="Miyauchi S."/>
            <person name="Serrano A."/>
            <person name="Linde D."/>
            <person name="Babiker R."/>
            <person name="Drula E."/>
            <person name="Ayuso-Fernandez I."/>
            <person name="Pacheco R."/>
            <person name="Padilla G."/>
            <person name="Ferreira P."/>
            <person name="Barriuso J."/>
            <person name="Kellner H."/>
            <person name="Castanera R."/>
            <person name="Alfaro M."/>
            <person name="Ramirez L."/>
            <person name="Pisabarro A.G."/>
            <person name="Kuo A."/>
            <person name="Tritt A."/>
            <person name="Lipzen A."/>
            <person name="He G."/>
            <person name="Yan M."/>
            <person name="Ng V."/>
            <person name="Cullen D."/>
            <person name="Martin F."/>
            <person name="Rosso M.-N."/>
            <person name="Henrissat B."/>
            <person name="Hibbett D."/>
            <person name="Martinez A.T."/>
            <person name="Grigoriev I.V."/>
        </authorList>
    </citation>
    <scope>NUCLEOTIDE SEQUENCE</scope>
    <source>
        <strain evidence="4">CBS 506.95</strain>
    </source>
</reference>
<dbReference type="OrthoDB" id="2932404at2759"/>
<dbReference type="EMBL" id="MU157859">
    <property type="protein sequence ID" value="KAF9527689.1"/>
    <property type="molecule type" value="Genomic_DNA"/>
</dbReference>
<evidence type="ECO:0000313" key="4">
    <source>
        <dbReference type="EMBL" id="KAF9527689.1"/>
    </source>
</evidence>
<comment type="caution">
    <text evidence="4">The sequence shown here is derived from an EMBL/GenBank/DDBJ whole genome shotgun (WGS) entry which is preliminary data.</text>
</comment>
<feature type="transmembrane region" description="Helical" evidence="2">
    <location>
        <begin position="61"/>
        <end position="82"/>
    </location>
</feature>
<dbReference type="InterPro" id="IPR027417">
    <property type="entry name" value="P-loop_NTPase"/>
</dbReference>
<evidence type="ECO:0000256" key="1">
    <source>
        <dbReference type="ARBA" id="ARBA00022737"/>
    </source>
</evidence>
<feature type="transmembrane region" description="Helical" evidence="2">
    <location>
        <begin position="126"/>
        <end position="147"/>
    </location>
</feature>
<dbReference type="InterPro" id="IPR056884">
    <property type="entry name" value="NPHP3-like_N"/>
</dbReference>
<organism evidence="4 5">
    <name type="scientific">Crepidotus variabilis</name>
    <dbReference type="NCBI Taxonomy" id="179855"/>
    <lineage>
        <taxon>Eukaryota</taxon>
        <taxon>Fungi</taxon>
        <taxon>Dikarya</taxon>
        <taxon>Basidiomycota</taxon>
        <taxon>Agaricomycotina</taxon>
        <taxon>Agaricomycetes</taxon>
        <taxon>Agaricomycetidae</taxon>
        <taxon>Agaricales</taxon>
        <taxon>Agaricineae</taxon>
        <taxon>Crepidotaceae</taxon>
        <taxon>Crepidotus</taxon>
    </lineage>
</organism>
<evidence type="ECO:0000259" key="3">
    <source>
        <dbReference type="Pfam" id="PF24883"/>
    </source>
</evidence>
<dbReference type="Proteomes" id="UP000807306">
    <property type="component" value="Unassembled WGS sequence"/>
</dbReference>
<accession>A0A9P6JPH0</accession>
<feature type="domain" description="Nephrocystin 3-like N-terminal" evidence="3">
    <location>
        <begin position="10"/>
        <end position="108"/>
    </location>
</feature>
<keyword evidence="5" id="KW-1185">Reference proteome</keyword>
<gene>
    <name evidence="4" type="ORF">CPB83DRAFT_386698</name>
</gene>